<dbReference type="InterPro" id="IPR045853">
    <property type="entry name" value="Pep_chain_release_fac_I_sf"/>
</dbReference>
<dbReference type="EMBL" id="NCKU01001147">
    <property type="protein sequence ID" value="RWS12964.1"/>
    <property type="molecule type" value="Genomic_DNA"/>
</dbReference>
<protein>
    <submittedName>
        <fullName evidence="6">Peptide chain release factor 1-like: mitochondrial</fullName>
    </submittedName>
</protein>
<evidence type="ECO:0000256" key="1">
    <source>
        <dbReference type="ARBA" id="ARBA00010835"/>
    </source>
</evidence>
<dbReference type="OrthoDB" id="2019491at2759"/>
<evidence type="ECO:0000313" key="7">
    <source>
        <dbReference type="EMBL" id="RWS12964.1"/>
    </source>
</evidence>
<comment type="caution">
    <text evidence="6">The sequence shown here is derived from an EMBL/GenBank/DDBJ whole genome shotgun (WGS) entry which is preliminary data.</text>
</comment>
<accession>A0A443RCC0</accession>
<sequence>MLGLSFARRCFSSLHVKSLLSTANRQSLRKVIQEKAEKKTLYAIDKLSDEIKELNEMKTSAEKALHNMIEEEIASISEKIESIENELIEQIVCEDDSDVNDVIVELSCGIGGQEAMLFTGEMFNVYHSYFCYRNWSFNIIEKQETEIGGIRNATIEVNGPSCYQLLRHEAGIHRVQRVPETESGGRIHTSTITVAVLPIREKELNLTIDKKDLKIETMRSSGAGGQHVNKTESCVRITHIPTGTVVECQEERSQITNRARAMKKLEKILIHKKSRERFQDEESLRKSQILNAARSDKIRTYNFNQDRITDHRINHNMYDVKSFMTSNPDKLHQLLTLLEENYRKNFLRMLVESK</sequence>
<evidence type="ECO:0000313" key="6">
    <source>
        <dbReference type="EMBL" id="RWS12916.1"/>
    </source>
</evidence>
<dbReference type="EMBL" id="NCKU01001160">
    <property type="protein sequence ID" value="RWS12916.1"/>
    <property type="molecule type" value="Genomic_DNA"/>
</dbReference>
<dbReference type="Gene3D" id="3.30.160.20">
    <property type="match status" value="1"/>
</dbReference>
<reference evidence="6 8" key="1">
    <citation type="journal article" date="2018" name="Gigascience">
        <title>Genomes of trombidid mites reveal novel predicted allergens and laterally-transferred genes associated with secondary metabolism.</title>
        <authorList>
            <person name="Dong X."/>
            <person name="Chaisiri K."/>
            <person name="Xia D."/>
            <person name="Armstrong S.D."/>
            <person name="Fang Y."/>
            <person name="Donnelly M.J."/>
            <person name="Kadowaki T."/>
            <person name="McGarry J.W."/>
            <person name="Darby A.C."/>
            <person name="Makepeace B.L."/>
        </authorList>
    </citation>
    <scope>NUCLEOTIDE SEQUENCE [LARGE SCALE GENOMIC DNA]</scope>
    <source>
        <strain evidence="6">UoL-WK</strain>
    </source>
</reference>
<dbReference type="GO" id="GO:0005737">
    <property type="term" value="C:cytoplasm"/>
    <property type="evidence" value="ECO:0007669"/>
    <property type="project" value="UniProtKB-ARBA"/>
</dbReference>
<keyword evidence="8" id="KW-1185">Reference proteome</keyword>
<evidence type="ECO:0000259" key="5">
    <source>
        <dbReference type="SMART" id="SM00937"/>
    </source>
</evidence>
<keyword evidence="4" id="KW-0175">Coiled coil</keyword>
<dbReference type="Gene3D" id="3.30.70.1660">
    <property type="match status" value="2"/>
</dbReference>
<feature type="domain" description="Peptide chain release factor" evidence="5">
    <location>
        <begin position="56"/>
        <end position="169"/>
    </location>
</feature>
<dbReference type="PANTHER" id="PTHR43804:SF7">
    <property type="entry name" value="LD18447P"/>
    <property type="match status" value="1"/>
</dbReference>
<keyword evidence="2" id="KW-0488">Methylation</keyword>
<organism evidence="6 8">
    <name type="scientific">Dinothrombium tinctorium</name>
    <dbReference type="NCBI Taxonomy" id="1965070"/>
    <lineage>
        <taxon>Eukaryota</taxon>
        <taxon>Metazoa</taxon>
        <taxon>Ecdysozoa</taxon>
        <taxon>Arthropoda</taxon>
        <taxon>Chelicerata</taxon>
        <taxon>Arachnida</taxon>
        <taxon>Acari</taxon>
        <taxon>Acariformes</taxon>
        <taxon>Trombidiformes</taxon>
        <taxon>Prostigmata</taxon>
        <taxon>Anystina</taxon>
        <taxon>Parasitengona</taxon>
        <taxon>Trombidioidea</taxon>
        <taxon>Trombidiidae</taxon>
        <taxon>Dinothrombium</taxon>
    </lineage>
</organism>
<dbReference type="InterPro" id="IPR050057">
    <property type="entry name" value="Prokaryotic/Mito_RF"/>
</dbReference>
<dbReference type="Proteomes" id="UP000285301">
    <property type="component" value="Unassembled WGS sequence"/>
</dbReference>
<dbReference type="Pfam" id="PF03462">
    <property type="entry name" value="PCRF"/>
    <property type="match status" value="1"/>
</dbReference>
<keyword evidence="3" id="KW-0648">Protein biosynthesis</keyword>
<comment type="similarity">
    <text evidence="1">Belongs to the prokaryotic/mitochondrial release factor family.</text>
</comment>
<gene>
    <name evidence="7" type="ORF">B4U79_01153</name>
    <name evidence="6" type="ORF">B4U79_01747</name>
</gene>
<dbReference type="SUPFAM" id="SSF75620">
    <property type="entry name" value="Release factor"/>
    <property type="match status" value="1"/>
</dbReference>
<dbReference type="GO" id="GO:0003747">
    <property type="term" value="F:translation release factor activity"/>
    <property type="evidence" value="ECO:0007669"/>
    <property type="project" value="InterPro"/>
</dbReference>
<proteinExistence type="inferred from homology"/>
<name>A0A443RCC0_9ACAR</name>
<dbReference type="Pfam" id="PF00472">
    <property type="entry name" value="RF-1"/>
    <property type="match status" value="1"/>
</dbReference>
<dbReference type="STRING" id="1965070.A0A443RCC0"/>
<reference evidence="6" key="2">
    <citation type="submission" date="2018-11" db="EMBL/GenBank/DDBJ databases">
        <title>Trombidioid mite genomics.</title>
        <authorList>
            <person name="Dong X."/>
        </authorList>
    </citation>
    <scope>NUCLEOTIDE SEQUENCE</scope>
    <source>
        <strain evidence="6">UoL-WK</strain>
    </source>
</reference>
<evidence type="ECO:0000256" key="2">
    <source>
        <dbReference type="ARBA" id="ARBA00022481"/>
    </source>
</evidence>
<evidence type="ECO:0000256" key="4">
    <source>
        <dbReference type="SAM" id="Coils"/>
    </source>
</evidence>
<evidence type="ECO:0000256" key="3">
    <source>
        <dbReference type="ARBA" id="ARBA00022917"/>
    </source>
</evidence>
<dbReference type="FunFam" id="3.30.160.20:FF:000004">
    <property type="entry name" value="Peptide chain release factor 1"/>
    <property type="match status" value="1"/>
</dbReference>
<feature type="coiled-coil region" evidence="4">
    <location>
        <begin position="44"/>
        <end position="86"/>
    </location>
</feature>
<dbReference type="InterPro" id="IPR000352">
    <property type="entry name" value="Pep_chain_release_fac_I"/>
</dbReference>
<dbReference type="SMART" id="SM00937">
    <property type="entry name" value="PCRF"/>
    <property type="match status" value="1"/>
</dbReference>
<dbReference type="PANTHER" id="PTHR43804">
    <property type="entry name" value="LD18447P"/>
    <property type="match status" value="1"/>
</dbReference>
<evidence type="ECO:0000313" key="8">
    <source>
        <dbReference type="Proteomes" id="UP000285301"/>
    </source>
</evidence>
<dbReference type="InterPro" id="IPR005139">
    <property type="entry name" value="PCRF"/>
</dbReference>
<dbReference type="AlphaFoldDB" id="A0A443RCC0"/>